<sequence length="173" mass="19237">MNRKFLGIMLLLIAAGAIFYGWLGGFSGTTVTSTNSQQLFVAGKPFRGHTKDEVLGNTFRQVAQVLDEKQLDGVPANIYYNNPDEASDTISAFIGVLVPDTTQQLPGGFEFRTVPGGRQVLRAEVNAHYMLAPNKLYEALFNHAEKNNLKLEPFYVEWFPEDKKGVVEVPVQK</sequence>
<organism evidence="1 2">
    <name type="scientific">Pontibacter qinzhouensis</name>
    <dbReference type="NCBI Taxonomy" id="2603253"/>
    <lineage>
        <taxon>Bacteria</taxon>
        <taxon>Pseudomonadati</taxon>
        <taxon>Bacteroidota</taxon>
        <taxon>Cytophagia</taxon>
        <taxon>Cytophagales</taxon>
        <taxon>Hymenobacteraceae</taxon>
        <taxon>Pontibacter</taxon>
    </lineage>
</organism>
<evidence type="ECO:0000313" key="1">
    <source>
        <dbReference type="EMBL" id="TXK52900.1"/>
    </source>
</evidence>
<reference evidence="1 2" key="1">
    <citation type="submission" date="2019-08" db="EMBL/GenBank/DDBJ databases">
        <authorList>
            <person name="Shi S."/>
        </authorList>
    </citation>
    <scope>NUCLEOTIDE SEQUENCE [LARGE SCALE GENOMIC DNA]</scope>
    <source>
        <strain evidence="1 2">GY10130</strain>
    </source>
</reference>
<dbReference type="InterPro" id="IPR011256">
    <property type="entry name" value="Reg_factor_effector_dom_sf"/>
</dbReference>
<dbReference type="Proteomes" id="UP000321926">
    <property type="component" value="Unassembled WGS sequence"/>
</dbReference>
<dbReference type="AlphaFoldDB" id="A0A5C8KG38"/>
<keyword evidence="2" id="KW-1185">Reference proteome</keyword>
<dbReference type="SUPFAM" id="SSF55136">
    <property type="entry name" value="Probable bacterial effector-binding domain"/>
    <property type="match status" value="1"/>
</dbReference>
<dbReference type="OrthoDB" id="850851at2"/>
<gene>
    <name evidence="1" type="ORF">FVR03_00570</name>
</gene>
<accession>A0A5C8KG38</accession>
<dbReference type="RefSeq" id="WP_147919803.1">
    <property type="nucleotide sequence ID" value="NZ_VRTY01000001.1"/>
</dbReference>
<name>A0A5C8KG38_9BACT</name>
<comment type="caution">
    <text evidence="1">The sequence shown here is derived from an EMBL/GenBank/DDBJ whole genome shotgun (WGS) entry which is preliminary data.</text>
</comment>
<proteinExistence type="predicted"/>
<protein>
    <submittedName>
        <fullName evidence="1">GyrI-like domain-containing protein</fullName>
    </submittedName>
</protein>
<dbReference type="EMBL" id="VRTY01000001">
    <property type="protein sequence ID" value="TXK52900.1"/>
    <property type="molecule type" value="Genomic_DNA"/>
</dbReference>
<evidence type="ECO:0000313" key="2">
    <source>
        <dbReference type="Proteomes" id="UP000321926"/>
    </source>
</evidence>
<dbReference type="Gene3D" id="3.20.80.10">
    <property type="entry name" value="Regulatory factor, effector binding domain"/>
    <property type="match status" value="1"/>
</dbReference>